<evidence type="ECO:0000256" key="5">
    <source>
        <dbReference type="ARBA" id="ARBA00023034"/>
    </source>
</evidence>
<keyword evidence="6" id="KW-0472">Membrane</keyword>
<evidence type="ECO:0000259" key="8">
    <source>
        <dbReference type="Pfam" id="PF06148"/>
    </source>
</evidence>
<dbReference type="EMBL" id="JAYKXN010000005">
    <property type="protein sequence ID" value="KAK7285772.1"/>
    <property type="molecule type" value="Genomic_DNA"/>
</dbReference>
<dbReference type="AlphaFoldDB" id="A0AAN9IT40"/>
<evidence type="ECO:0000256" key="7">
    <source>
        <dbReference type="ARBA" id="ARBA00031344"/>
    </source>
</evidence>
<evidence type="ECO:0000256" key="1">
    <source>
        <dbReference type="ARBA" id="ARBA00004395"/>
    </source>
</evidence>
<evidence type="ECO:0000256" key="3">
    <source>
        <dbReference type="ARBA" id="ARBA00022448"/>
    </source>
</evidence>
<keyword evidence="5" id="KW-0333">Golgi apparatus</keyword>
<evidence type="ECO:0000313" key="10">
    <source>
        <dbReference type="Proteomes" id="UP001359559"/>
    </source>
</evidence>
<keyword evidence="3" id="KW-0813">Transport</keyword>
<dbReference type="InterPro" id="IPR024602">
    <property type="entry name" value="COG_su2_N"/>
</dbReference>
<dbReference type="GO" id="GO:0015031">
    <property type="term" value="P:protein transport"/>
    <property type="evidence" value="ECO:0007669"/>
    <property type="project" value="UniProtKB-KW"/>
</dbReference>
<comment type="caution">
    <text evidence="9">The sequence shown here is derived from an EMBL/GenBank/DDBJ whole genome shotgun (WGS) entry which is preliminary data.</text>
</comment>
<proteinExistence type="predicted"/>
<evidence type="ECO:0000256" key="4">
    <source>
        <dbReference type="ARBA" id="ARBA00022927"/>
    </source>
</evidence>
<comment type="subcellular location">
    <subcellularLocation>
        <location evidence="1">Golgi apparatus membrane</location>
        <topology evidence="1">Peripheral membrane protein</topology>
    </subcellularLocation>
</comment>
<evidence type="ECO:0000256" key="2">
    <source>
        <dbReference type="ARBA" id="ARBA00020977"/>
    </source>
</evidence>
<dbReference type="Pfam" id="PF06148">
    <property type="entry name" value="COG2_N"/>
    <property type="match status" value="1"/>
</dbReference>
<sequence>MHVIVPSSRYMSFLLANRFSSSFVLFDSFPSEVNNYISFLNHELIHLINRDYTDFTNPSTKVVNVDVVVHMQTHLRNSRALDCKIKHEIYGIYGRSVLVDLIGCLAKNTRVSTACDNSDDPYELLDVENQIMKFPRKSPWLFTSR</sequence>
<keyword evidence="4" id="KW-0653">Protein transport</keyword>
<keyword evidence="10" id="KW-1185">Reference proteome</keyword>
<protein>
    <recommendedName>
        <fullName evidence="2">Conserved oligomeric Golgi complex subunit 2</fullName>
    </recommendedName>
    <alternativeName>
        <fullName evidence="7">Component of oligomeric Golgi complex 2</fullName>
    </alternativeName>
</protein>
<dbReference type="Proteomes" id="UP001359559">
    <property type="component" value="Unassembled WGS sequence"/>
</dbReference>
<feature type="domain" description="Conserved oligomeric Golgi complex subunit 2 N-terminal" evidence="8">
    <location>
        <begin position="20"/>
        <end position="66"/>
    </location>
</feature>
<organism evidence="9 10">
    <name type="scientific">Clitoria ternatea</name>
    <name type="common">Butterfly pea</name>
    <dbReference type="NCBI Taxonomy" id="43366"/>
    <lineage>
        <taxon>Eukaryota</taxon>
        <taxon>Viridiplantae</taxon>
        <taxon>Streptophyta</taxon>
        <taxon>Embryophyta</taxon>
        <taxon>Tracheophyta</taxon>
        <taxon>Spermatophyta</taxon>
        <taxon>Magnoliopsida</taxon>
        <taxon>eudicotyledons</taxon>
        <taxon>Gunneridae</taxon>
        <taxon>Pentapetalae</taxon>
        <taxon>rosids</taxon>
        <taxon>fabids</taxon>
        <taxon>Fabales</taxon>
        <taxon>Fabaceae</taxon>
        <taxon>Papilionoideae</taxon>
        <taxon>50 kb inversion clade</taxon>
        <taxon>NPAAA clade</taxon>
        <taxon>indigoferoid/millettioid clade</taxon>
        <taxon>Phaseoleae</taxon>
        <taxon>Clitoria</taxon>
    </lineage>
</organism>
<gene>
    <name evidence="9" type="ORF">RJT34_20553</name>
</gene>
<accession>A0AAN9IT40</accession>
<reference evidence="9 10" key="1">
    <citation type="submission" date="2024-01" db="EMBL/GenBank/DDBJ databases">
        <title>The genomes of 5 underutilized Papilionoideae crops provide insights into root nodulation and disease resistance.</title>
        <authorList>
            <person name="Yuan L."/>
        </authorList>
    </citation>
    <scope>NUCLEOTIDE SEQUENCE [LARGE SCALE GENOMIC DNA]</scope>
    <source>
        <strain evidence="9">LY-2023</strain>
        <tissue evidence="9">Leaf</tissue>
    </source>
</reference>
<evidence type="ECO:0000256" key="6">
    <source>
        <dbReference type="ARBA" id="ARBA00023136"/>
    </source>
</evidence>
<dbReference type="GO" id="GO:0000139">
    <property type="term" value="C:Golgi membrane"/>
    <property type="evidence" value="ECO:0007669"/>
    <property type="project" value="UniProtKB-SubCell"/>
</dbReference>
<name>A0AAN9IT40_CLITE</name>
<evidence type="ECO:0000313" key="9">
    <source>
        <dbReference type="EMBL" id="KAK7285772.1"/>
    </source>
</evidence>